<evidence type="ECO:0000256" key="8">
    <source>
        <dbReference type="SAM" id="MobiDB-lite"/>
    </source>
</evidence>
<feature type="transmembrane region" description="Helical" evidence="9">
    <location>
        <begin position="1340"/>
        <end position="1362"/>
    </location>
</feature>
<evidence type="ECO:0000256" key="3">
    <source>
        <dbReference type="ARBA" id="ARBA00022692"/>
    </source>
</evidence>
<feature type="transmembrane region" description="Helical" evidence="9">
    <location>
        <begin position="785"/>
        <end position="803"/>
    </location>
</feature>
<feature type="region of interest" description="Disordered" evidence="8">
    <location>
        <begin position="24"/>
        <end position="74"/>
    </location>
</feature>
<comment type="subcellular location">
    <subcellularLocation>
        <location evidence="1">Membrane</location>
        <topology evidence="1">Multi-pass membrane protein</topology>
    </subcellularLocation>
</comment>
<evidence type="ECO:0000256" key="1">
    <source>
        <dbReference type="ARBA" id="ARBA00004141"/>
    </source>
</evidence>
<feature type="transmembrane region" description="Helical" evidence="9">
    <location>
        <begin position="676"/>
        <end position="695"/>
    </location>
</feature>
<dbReference type="Gene3D" id="3.40.50.300">
    <property type="entry name" value="P-loop containing nucleotide triphosphate hydrolases"/>
    <property type="match status" value="2"/>
</dbReference>
<evidence type="ECO:0000259" key="10">
    <source>
        <dbReference type="PROSITE" id="PS50893"/>
    </source>
</evidence>
<dbReference type="InterPro" id="IPR003593">
    <property type="entry name" value="AAA+_ATPase"/>
</dbReference>
<dbReference type="GO" id="GO:0005524">
    <property type="term" value="F:ATP binding"/>
    <property type="evidence" value="ECO:0007669"/>
    <property type="project" value="UniProtKB-KW"/>
</dbReference>
<dbReference type="EMBL" id="PQIB02000003">
    <property type="protein sequence ID" value="RLN27916.1"/>
    <property type="molecule type" value="Genomic_DNA"/>
</dbReference>
<feature type="transmembrane region" description="Helical" evidence="9">
    <location>
        <begin position="715"/>
        <end position="740"/>
    </location>
</feature>
<dbReference type="GO" id="GO:0140359">
    <property type="term" value="F:ABC-type transporter activity"/>
    <property type="evidence" value="ECO:0007669"/>
    <property type="project" value="InterPro"/>
</dbReference>
<comment type="caution">
    <text evidence="11">The sequence shown here is derived from an EMBL/GenBank/DDBJ whole genome shotgun (WGS) entry which is preliminary data.</text>
</comment>
<feature type="domain" description="ABC transporter" evidence="10">
    <location>
        <begin position="995"/>
        <end position="1242"/>
    </location>
</feature>
<evidence type="ECO:0000256" key="4">
    <source>
        <dbReference type="ARBA" id="ARBA00022741"/>
    </source>
</evidence>
<dbReference type="InterPro" id="IPR003439">
    <property type="entry name" value="ABC_transporter-like_ATP-bd"/>
</dbReference>
<accession>A0A3L6SW08</accession>
<organism evidence="11 12">
    <name type="scientific">Panicum miliaceum</name>
    <name type="common">Proso millet</name>
    <name type="synonym">Broomcorn millet</name>
    <dbReference type="NCBI Taxonomy" id="4540"/>
    <lineage>
        <taxon>Eukaryota</taxon>
        <taxon>Viridiplantae</taxon>
        <taxon>Streptophyta</taxon>
        <taxon>Embryophyta</taxon>
        <taxon>Tracheophyta</taxon>
        <taxon>Spermatophyta</taxon>
        <taxon>Magnoliopsida</taxon>
        <taxon>Liliopsida</taxon>
        <taxon>Poales</taxon>
        <taxon>Poaceae</taxon>
        <taxon>PACMAD clade</taxon>
        <taxon>Panicoideae</taxon>
        <taxon>Panicodae</taxon>
        <taxon>Paniceae</taxon>
        <taxon>Panicinae</taxon>
        <taxon>Panicum</taxon>
        <taxon>Panicum sect. Panicum</taxon>
    </lineage>
</organism>
<name>A0A3L6SW08_PANMI</name>
<feature type="transmembrane region" description="Helical" evidence="9">
    <location>
        <begin position="752"/>
        <end position="773"/>
    </location>
</feature>
<dbReference type="PANTHER" id="PTHR19241">
    <property type="entry name" value="ATP-BINDING CASSETTE TRANSPORTER"/>
    <property type="match status" value="1"/>
</dbReference>
<evidence type="ECO:0000256" key="5">
    <source>
        <dbReference type="ARBA" id="ARBA00022840"/>
    </source>
</evidence>
<feature type="transmembrane region" description="Helical" evidence="9">
    <location>
        <begin position="634"/>
        <end position="656"/>
    </location>
</feature>
<dbReference type="Pfam" id="PF01061">
    <property type="entry name" value="ABC2_membrane"/>
    <property type="match status" value="2"/>
</dbReference>
<dbReference type="PROSITE" id="PS50893">
    <property type="entry name" value="ABC_TRANSPORTER_2"/>
    <property type="match status" value="2"/>
</dbReference>
<feature type="domain" description="ABC transporter" evidence="10">
    <location>
        <begin position="215"/>
        <end position="478"/>
    </location>
</feature>
<feature type="transmembrane region" description="Helical" evidence="9">
    <location>
        <begin position="1455"/>
        <end position="1477"/>
    </location>
</feature>
<feature type="region of interest" description="Disordered" evidence="8">
    <location>
        <begin position="1618"/>
        <end position="1644"/>
    </location>
</feature>
<feature type="compositionally biased region" description="Low complexity" evidence="8">
    <location>
        <begin position="40"/>
        <end position="53"/>
    </location>
</feature>
<proteinExistence type="predicted"/>
<dbReference type="SUPFAM" id="SSF52540">
    <property type="entry name" value="P-loop containing nucleoside triphosphate hydrolases"/>
    <property type="match status" value="2"/>
</dbReference>
<dbReference type="GO" id="GO:0016887">
    <property type="term" value="F:ATP hydrolysis activity"/>
    <property type="evidence" value="ECO:0007669"/>
    <property type="project" value="InterPro"/>
</dbReference>
<evidence type="ECO:0000313" key="12">
    <source>
        <dbReference type="Proteomes" id="UP000275267"/>
    </source>
</evidence>
<dbReference type="GO" id="GO:0005886">
    <property type="term" value="C:plasma membrane"/>
    <property type="evidence" value="ECO:0007669"/>
    <property type="project" value="UniProtKB-ARBA"/>
</dbReference>
<gene>
    <name evidence="11" type="ORF">C2845_PM05G15150</name>
</gene>
<reference evidence="12" key="1">
    <citation type="journal article" date="2019" name="Nat. Commun.">
        <title>The genome of broomcorn millet.</title>
        <authorList>
            <person name="Zou C."/>
            <person name="Miki D."/>
            <person name="Li D."/>
            <person name="Tang Q."/>
            <person name="Xiao L."/>
            <person name="Rajput S."/>
            <person name="Deng P."/>
            <person name="Jia W."/>
            <person name="Huang R."/>
            <person name="Zhang M."/>
            <person name="Sun Y."/>
            <person name="Hu J."/>
            <person name="Fu X."/>
            <person name="Schnable P.S."/>
            <person name="Li F."/>
            <person name="Zhang H."/>
            <person name="Feng B."/>
            <person name="Zhu X."/>
            <person name="Liu R."/>
            <person name="Schnable J.C."/>
            <person name="Zhu J.-K."/>
            <person name="Zhang H."/>
        </authorList>
    </citation>
    <scope>NUCLEOTIDE SEQUENCE [LARGE SCALE GENOMIC DNA]</scope>
</reference>
<keyword evidence="4" id="KW-0547">Nucleotide-binding</keyword>
<feature type="transmembrane region" description="Helical" evidence="9">
    <location>
        <begin position="1374"/>
        <end position="1393"/>
    </location>
</feature>
<dbReference type="Pfam" id="PF00005">
    <property type="entry name" value="ABC_tran"/>
    <property type="match status" value="2"/>
</dbReference>
<keyword evidence="7 9" id="KW-0472">Membrane</keyword>
<keyword evidence="2" id="KW-0813">Transport</keyword>
<evidence type="ECO:0000256" key="6">
    <source>
        <dbReference type="ARBA" id="ARBA00022989"/>
    </source>
</evidence>
<dbReference type="Proteomes" id="UP000275267">
    <property type="component" value="Unassembled WGS sequence"/>
</dbReference>
<dbReference type="InterPro" id="IPR027417">
    <property type="entry name" value="P-loop_NTPase"/>
</dbReference>
<evidence type="ECO:0000256" key="7">
    <source>
        <dbReference type="ARBA" id="ARBA00023136"/>
    </source>
</evidence>
<evidence type="ECO:0000256" key="2">
    <source>
        <dbReference type="ARBA" id="ARBA00022448"/>
    </source>
</evidence>
<evidence type="ECO:0000256" key="9">
    <source>
        <dbReference type="SAM" id="Phobius"/>
    </source>
</evidence>
<protein>
    <submittedName>
        <fullName evidence="11">ABC transporter G family member 29-like</fullName>
    </submittedName>
</protein>
<keyword evidence="12" id="KW-1185">Reference proteome</keyword>
<evidence type="ECO:0000313" key="11">
    <source>
        <dbReference type="EMBL" id="RLN27916.1"/>
    </source>
</evidence>
<sequence length="1769" mass="197816">MSRSQRAPSSPCDATWRISSTAGFVPARHARSQSPVRGRSATPPSSWSSSSTTEDADGAVVTVPARGSETPAARARVPGLSRCASPEARARIGAASPGTARRVAVRLYESLGRHGLRREADRAFRDAVAAADDDDEAPADGGGGGAVAGRELTGMACLLKDGFVGYLRELAKITPPVPKQIVKFCGITSSAKIETAAFSYETFGNKLLECFMQPVRSLSLSKRSAEFQILKGIDGYIMPGSMTLVLGPPGSGKSTLLKILAGRAAPGEDSGLPGMVIYNEKTVSDVQNSRLIAYVCGQLNNSTINTDLSRRHIPFLSVRETLEFARDCTQGLRPENFTPQMRKFFAYALVEGQDPFLEYVMQILDLKKIENFRVSGISDTDRDKLTIAELAVGTYSVMVYDQPLTGSDPAMTYDLVNTIRTVCRVQQSSAVMVLNHLSEEAFDLFDRIILLGEGHLLYQGPRQDAVTYFAQLGYMKPPHVESWEFLQDIAAENGMQYLLPRSNIRGLEELVECYYSSDHYLDVIRVIGKSKEFSTYWVESEPGIGLSLRKSITFNSNNAEHQEMGQYIFLFKLPDSELYTKPEDISAFNLNDLTIRQGNEDEPRWEQFQRPYVQPWWKSTRTLIQRQLRILKQLHVLSTLRVIQACILGIFAGTLFYKLGGQYNLQHMNSVRALGFVTNMSILLINMPQLPLYMLQRPTFYKHRDQRFFRTSSYVVAHCVTNLPQAFIEALLYSVCVYFLAGLTMENNGVVFLDYLVLMFLVAYFGSSIFFFLSAVASIPEVANALAGLIVSIFLLFSGFVIYPSNIPQYWRWLIQINPIRWANISFCDQQFSSGYKESCIKYLNQLTFCEGNPELASGKAYLIYAELETSVSGKPYVPYMILIGWTLLALLMALMFLNNIEFSQISQSVPQINERKFSKNYLYDVEVYSSSLHGYMEDSIESGRYKSLEPPKLVSSSKIVLSEGENGSVESWREEFRVEVESEHLTIPVTPITLTFLDLSFARCGKVTKEEAIDFENVSGYAKPGTMLALVGGANGSAATLLKCLSGRTPPGGSFTGDIRVNSTKPSVDFSRSVGYAERLDAHQPYLTIRESLQFSASLRLTNGISKTRRHIHVELVLDQLGLQYYANNLVGSLRYGTGKTYEVAKKLTIAVELAANPSILFLEEPISGLDSSGTSAILSILSKLPVSGQSVIATVSHPNTRSLSYFHQVIILTHEGRQAYFGPVGLNCHEILGYFTAIPRVPPYIQTQNPISFVMGVTGQGIPGRGLAMTDFAEEFQNSHLHEEAMKVINNSTKNKKIGKEKDSNMISISYSYPSSFIRQIWLVLLRTQRFLWRNVNYTYSRFTGCVMIGLLMGSLYFKIKYEDTYGVTSRSLYIYMQTILIGVISANNVIPQIGTDRLTYFREMRSKMYLPIFYPVSWVISEIPYFLIATLAFVGIGNGMAGIAIERATDFLAYWSVLFLFTLCMTYFGMMITFLAPSPILAAFLVSIITSLWVSASGVVVLFSDIRFYKWMYWTNPFQYAMSMLTTVSFYCNTSLCQRQCSCPRLPDGSYVWDRIASIRSLSQERICADVDEASADGRRRRGVTEYANQWPKRYLPTSFFLLHTPPACFFDKRLESSTRRPPPPEIPRYHPSPVAPHPRNLATPATAPLFSFGLPVPTPSLEKDRVFLSSRFMGGSLARGVCDPGRSAVVLKPLFHAASCLRSGRRRGEWEGRGHACAREVFVQMPQPVIPNWLQDYALHPGSRTVLIWGLGELLFFIADFSELQ</sequence>
<dbReference type="STRING" id="4540.A0A3L6SW08"/>
<dbReference type="OrthoDB" id="66620at2759"/>
<feature type="transmembrane region" description="Helical" evidence="9">
    <location>
        <begin position="877"/>
        <end position="898"/>
    </location>
</feature>
<keyword evidence="5" id="KW-0067">ATP-binding</keyword>
<dbReference type="InterPro" id="IPR013525">
    <property type="entry name" value="ABC2_TM"/>
</dbReference>
<keyword evidence="6 9" id="KW-1133">Transmembrane helix</keyword>
<feature type="transmembrane region" description="Helical" evidence="9">
    <location>
        <begin position="1426"/>
        <end position="1448"/>
    </location>
</feature>
<feature type="transmembrane region" description="Helical" evidence="9">
    <location>
        <begin position="1483"/>
        <end position="1506"/>
    </location>
</feature>
<keyword evidence="3 9" id="KW-0812">Transmembrane</keyword>
<dbReference type="SMART" id="SM00382">
    <property type="entry name" value="AAA"/>
    <property type="match status" value="2"/>
</dbReference>